<evidence type="ECO:0000313" key="4">
    <source>
        <dbReference type="Proteomes" id="UP000010301"/>
    </source>
</evidence>
<dbReference type="InterPro" id="IPR000086">
    <property type="entry name" value="NUDIX_hydrolase_dom"/>
</dbReference>
<evidence type="ECO:0000259" key="2">
    <source>
        <dbReference type="PROSITE" id="PS51462"/>
    </source>
</evidence>
<dbReference type="RefSeq" id="WP_006547475.1">
    <property type="nucleotide sequence ID" value="NZ_DS999546.1"/>
</dbReference>
<dbReference type="PROSITE" id="PS51462">
    <property type="entry name" value="NUDIX"/>
    <property type="match status" value="1"/>
</dbReference>
<evidence type="ECO:0000313" key="3">
    <source>
        <dbReference type="EMBL" id="EEH64189.1"/>
    </source>
</evidence>
<accession>C0VZ88</accession>
<organism evidence="3 4">
    <name type="scientific">Gleimia coleocanis DSM 15436</name>
    <dbReference type="NCBI Taxonomy" id="525245"/>
    <lineage>
        <taxon>Bacteria</taxon>
        <taxon>Bacillati</taxon>
        <taxon>Actinomycetota</taxon>
        <taxon>Actinomycetes</taxon>
        <taxon>Actinomycetales</taxon>
        <taxon>Actinomycetaceae</taxon>
        <taxon>Gleimia</taxon>
    </lineage>
</organism>
<dbReference type="PANTHER" id="PTHR11839">
    <property type="entry name" value="UDP/ADP-SUGAR PYROPHOSPHATASE"/>
    <property type="match status" value="1"/>
</dbReference>
<dbReference type="AlphaFoldDB" id="C0VZ88"/>
<dbReference type="STRING" id="525245.HMPREF0044_0478"/>
<keyword evidence="1 3" id="KW-0378">Hydrolase</keyword>
<dbReference type="HOGENOM" id="CLU_062658_5_0_11"/>
<dbReference type="Proteomes" id="UP000010301">
    <property type="component" value="Unassembled WGS sequence"/>
</dbReference>
<dbReference type="OrthoDB" id="9806150at2"/>
<reference evidence="3 4" key="1">
    <citation type="submission" date="2009-01" db="EMBL/GenBank/DDBJ databases">
        <authorList>
            <person name="Qin X."/>
            <person name="Bachman B."/>
            <person name="Battles P."/>
            <person name="Bell A."/>
            <person name="Bess C."/>
            <person name="Bickham C."/>
            <person name="Chaboub L."/>
            <person name="Chen D."/>
            <person name="Coyle M."/>
            <person name="Deiros D.R."/>
            <person name="Dinh H."/>
            <person name="Forbes L."/>
            <person name="Fowler G."/>
            <person name="Francisco L."/>
            <person name="Fu Q."/>
            <person name="Gubbala S."/>
            <person name="Hale W."/>
            <person name="Han Y."/>
            <person name="Hemphill L."/>
            <person name="Highlander S.K."/>
            <person name="Hirani K."/>
            <person name="Hogues M."/>
            <person name="Jackson L."/>
            <person name="Jakkamsetti A."/>
            <person name="Javaid M."/>
            <person name="Jiang H."/>
            <person name="Korchina V."/>
            <person name="Kovar C."/>
            <person name="Lara F."/>
            <person name="Lee S."/>
            <person name="Mata R."/>
            <person name="Mathew T."/>
            <person name="Moen C."/>
            <person name="Morales K."/>
            <person name="Munidasa M."/>
            <person name="Nazareth L."/>
            <person name="Ngo R."/>
            <person name="Nguyen L."/>
            <person name="Okwuonu G."/>
            <person name="Ongeri F."/>
            <person name="Patil S."/>
            <person name="Petrosino J."/>
            <person name="Pham C."/>
            <person name="Pham P."/>
            <person name="Pu L.-L."/>
            <person name="Puazo M."/>
            <person name="Raj R."/>
            <person name="Reid J."/>
            <person name="Rouhana J."/>
            <person name="Saada N."/>
            <person name="Shang Y."/>
            <person name="Simmons D."/>
            <person name="Thornton R."/>
            <person name="Warren J."/>
            <person name="Weissenberger G."/>
            <person name="Zhang J."/>
            <person name="Zhang L."/>
            <person name="Zhou C."/>
            <person name="Zhu D."/>
            <person name="Muzny D."/>
            <person name="Worley K."/>
            <person name="Gibbs R."/>
        </authorList>
    </citation>
    <scope>NUCLEOTIDE SEQUENCE [LARGE SCALE GENOMIC DNA]</scope>
    <source>
        <strain evidence="3 4">DSM 15436</strain>
    </source>
</reference>
<dbReference type="SUPFAM" id="SSF55811">
    <property type="entry name" value="Nudix"/>
    <property type="match status" value="1"/>
</dbReference>
<keyword evidence="4" id="KW-1185">Reference proteome</keyword>
<dbReference type="GO" id="GO:0019693">
    <property type="term" value="P:ribose phosphate metabolic process"/>
    <property type="evidence" value="ECO:0007669"/>
    <property type="project" value="TreeGrafter"/>
</dbReference>
<feature type="domain" description="Nudix hydrolase" evidence="2">
    <location>
        <begin position="45"/>
        <end position="182"/>
    </location>
</feature>
<dbReference type="PANTHER" id="PTHR11839:SF31">
    <property type="entry name" value="ADP-RIBOSE PYROPHOSPHATASE"/>
    <property type="match status" value="1"/>
</dbReference>
<dbReference type="Gene3D" id="3.90.79.10">
    <property type="entry name" value="Nucleoside Triphosphate Pyrophosphohydrolase"/>
    <property type="match status" value="1"/>
</dbReference>
<evidence type="ECO:0000256" key="1">
    <source>
        <dbReference type="ARBA" id="ARBA00022801"/>
    </source>
</evidence>
<dbReference type="CDD" id="cd24158">
    <property type="entry name" value="NUDIX_ADPRase_Rv1700"/>
    <property type="match status" value="1"/>
</dbReference>
<dbReference type="GO" id="GO:0006753">
    <property type="term" value="P:nucleoside phosphate metabolic process"/>
    <property type="evidence" value="ECO:0007669"/>
    <property type="project" value="TreeGrafter"/>
</dbReference>
<proteinExistence type="predicted"/>
<dbReference type="GO" id="GO:0005829">
    <property type="term" value="C:cytosol"/>
    <property type="evidence" value="ECO:0007669"/>
    <property type="project" value="TreeGrafter"/>
</dbReference>
<dbReference type="InterPro" id="IPR015797">
    <property type="entry name" value="NUDIX_hydrolase-like_dom_sf"/>
</dbReference>
<dbReference type="Pfam" id="PF00293">
    <property type="entry name" value="NUDIX"/>
    <property type="match status" value="1"/>
</dbReference>
<gene>
    <name evidence="3" type="ORF">HMPREF0044_0478</name>
</gene>
<sequence>MIADERKSYPVLEHQRVWHGAVFDMDEDLVQLAPDSDPVRRHYVAHTGAVAVVALRGEAGSEEIALVDQYRHPVQAKLWEIPAGLLDIAGEDPLLAAQRELWEEADLRADTWHVLVDYFTSPGGSTEELRIYLARDVVEVPEGERHVRCDEEQTMALRWVNLNEAIDAVHAGLIHNPSAVVGILAAGSARSRNWESLRSVESLWFKSPLGR</sequence>
<comment type="caution">
    <text evidence="3">The sequence shown here is derived from an EMBL/GenBank/DDBJ whole genome shotgun (WGS) entry which is preliminary data.</text>
</comment>
<dbReference type="eggNOG" id="COG0494">
    <property type="taxonomic scope" value="Bacteria"/>
</dbReference>
<protein>
    <submittedName>
        <fullName evidence="3">Hydrolase, NUDIX family</fullName>
    </submittedName>
</protein>
<dbReference type="EMBL" id="ACFG01000006">
    <property type="protein sequence ID" value="EEH64189.1"/>
    <property type="molecule type" value="Genomic_DNA"/>
</dbReference>
<name>C0VZ88_9ACTO</name>
<dbReference type="GO" id="GO:0016787">
    <property type="term" value="F:hydrolase activity"/>
    <property type="evidence" value="ECO:0007669"/>
    <property type="project" value="UniProtKB-KW"/>
</dbReference>